<sequence>MTTPQPDLQQLIDAAVRRVLADLVSPGVAGALKDRRGDGLPGSGPGQGSPTPDLTTAPGERRHPAARVSTVRIADDRDLDAFVRHVLSLFENPKNRMDLRSGRLRFQLKNATGSGVSGRFRSIEAGAVTERHVQEAGAAVEGIRLGPRAVLTPLARERARALGITIIKERA</sequence>
<proteinExistence type="predicted"/>
<accession>A0A853BYQ6</accession>
<evidence type="ECO:0000313" key="3">
    <source>
        <dbReference type="Proteomes" id="UP000530424"/>
    </source>
</evidence>
<gene>
    <name evidence="2" type="ORF">HNR19_000320</name>
</gene>
<feature type="region of interest" description="Disordered" evidence="1">
    <location>
        <begin position="30"/>
        <end position="69"/>
    </location>
</feature>
<evidence type="ECO:0000256" key="1">
    <source>
        <dbReference type="SAM" id="MobiDB-lite"/>
    </source>
</evidence>
<dbReference type="AlphaFoldDB" id="A0A853BYQ6"/>
<keyword evidence="3" id="KW-1185">Reference proteome</keyword>
<dbReference type="EMBL" id="JACCFP010000001">
    <property type="protein sequence ID" value="NYI99621.1"/>
    <property type="molecule type" value="Genomic_DNA"/>
</dbReference>
<comment type="caution">
    <text evidence="2">The sequence shown here is derived from an EMBL/GenBank/DDBJ whole genome shotgun (WGS) entry which is preliminary data.</text>
</comment>
<dbReference type="Proteomes" id="UP000530424">
    <property type="component" value="Unassembled WGS sequence"/>
</dbReference>
<protein>
    <submittedName>
        <fullName evidence="2">Uncharacterized protein</fullName>
    </submittedName>
</protein>
<reference evidence="2 3" key="1">
    <citation type="submission" date="2020-07" db="EMBL/GenBank/DDBJ databases">
        <title>Sequencing the genomes of 1000 actinobacteria strains.</title>
        <authorList>
            <person name="Klenk H.-P."/>
        </authorList>
    </citation>
    <scope>NUCLEOTIDE SEQUENCE [LARGE SCALE GENOMIC DNA]</scope>
    <source>
        <strain evidence="2 3">DSM 103833</strain>
    </source>
</reference>
<evidence type="ECO:0000313" key="2">
    <source>
        <dbReference type="EMBL" id="NYI99621.1"/>
    </source>
</evidence>
<name>A0A853BYQ6_9ACTN</name>
<organism evidence="2 3">
    <name type="scientific">Nocardioides thalensis</name>
    <dbReference type="NCBI Taxonomy" id="1914755"/>
    <lineage>
        <taxon>Bacteria</taxon>
        <taxon>Bacillati</taxon>
        <taxon>Actinomycetota</taxon>
        <taxon>Actinomycetes</taxon>
        <taxon>Propionibacteriales</taxon>
        <taxon>Nocardioidaceae</taxon>
        <taxon>Nocardioides</taxon>
    </lineage>
</organism>
<dbReference type="RefSeq" id="WP_179666250.1">
    <property type="nucleotide sequence ID" value="NZ_JACCFP010000001.1"/>
</dbReference>